<feature type="compositionally biased region" description="Polar residues" evidence="1">
    <location>
        <begin position="131"/>
        <end position="151"/>
    </location>
</feature>
<name>A0A420HAE6_9PEZI</name>
<comment type="caution">
    <text evidence="2">The sequence shown here is derived from an EMBL/GenBank/DDBJ whole genome shotgun (WGS) entry which is preliminary data.</text>
</comment>
<proteinExistence type="predicted"/>
<dbReference type="Proteomes" id="UP000286134">
    <property type="component" value="Unassembled WGS sequence"/>
</dbReference>
<reference evidence="2 3" key="1">
    <citation type="journal article" date="2018" name="BMC Genomics">
        <title>Comparative genome analyses reveal sequence features reflecting distinct modes of host-adaptation between dicot and monocot powdery mildew.</title>
        <authorList>
            <person name="Wu Y."/>
            <person name="Ma X."/>
            <person name="Pan Z."/>
            <person name="Kale S.D."/>
            <person name="Song Y."/>
            <person name="King H."/>
            <person name="Zhang Q."/>
            <person name="Presley C."/>
            <person name="Deng X."/>
            <person name="Wei C.I."/>
            <person name="Xiao S."/>
        </authorList>
    </citation>
    <scope>NUCLEOTIDE SEQUENCE [LARGE SCALE GENOMIC DNA]</scope>
    <source>
        <strain evidence="2">UMSG2</strain>
    </source>
</reference>
<evidence type="ECO:0000313" key="2">
    <source>
        <dbReference type="EMBL" id="RKF54397.1"/>
    </source>
</evidence>
<evidence type="ECO:0000256" key="1">
    <source>
        <dbReference type="SAM" id="MobiDB-lite"/>
    </source>
</evidence>
<gene>
    <name evidence="2" type="ORF">OnM2_098004</name>
</gene>
<accession>A0A420HAE6</accession>
<organism evidence="2 3">
    <name type="scientific">Erysiphe neolycopersici</name>
    <dbReference type="NCBI Taxonomy" id="212602"/>
    <lineage>
        <taxon>Eukaryota</taxon>
        <taxon>Fungi</taxon>
        <taxon>Dikarya</taxon>
        <taxon>Ascomycota</taxon>
        <taxon>Pezizomycotina</taxon>
        <taxon>Leotiomycetes</taxon>
        <taxon>Erysiphales</taxon>
        <taxon>Erysiphaceae</taxon>
        <taxon>Erysiphe</taxon>
    </lineage>
</organism>
<dbReference type="AlphaFoldDB" id="A0A420HAE6"/>
<dbReference type="OrthoDB" id="4850545at2759"/>
<protein>
    <submittedName>
        <fullName evidence="2">Uncharacterized protein</fullName>
    </submittedName>
</protein>
<evidence type="ECO:0000313" key="3">
    <source>
        <dbReference type="Proteomes" id="UP000286134"/>
    </source>
</evidence>
<sequence length="151" mass="16692">MSSPLRKLISNSNFLPPSAQRLSNYPPNLVTSHQSSGCRSTRQPFGSIDPVKTHRHLNNQSALHMFSMNNKALDFEVSPMQAVNLSSVQPLDKQQISSLVNLNTKYKVDSPIVSRYSESEFQGIMPDTGATGVSTAGQPQQHFRGNFQNCN</sequence>
<dbReference type="EMBL" id="MCFK01009805">
    <property type="protein sequence ID" value="RKF54397.1"/>
    <property type="molecule type" value="Genomic_DNA"/>
</dbReference>
<keyword evidence="3" id="KW-1185">Reference proteome</keyword>
<feature type="region of interest" description="Disordered" evidence="1">
    <location>
        <begin position="128"/>
        <end position="151"/>
    </location>
</feature>